<evidence type="ECO:0000313" key="14">
    <source>
        <dbReference type="Proteomes" id="UP000007431"/>
    </source>
</evidence>
<evidence type="ECO:0000259" key="9">
    <source>
        <dbReference type="Pfam" id="PF17404"/>
    </source>
</evidence>
<dbReference type="GO" id="GO:0032040">
    <property type="term" value="C:small-subunit processome"/>
    <property type="evidence" value="ECO:0007669"/>
    <property type="project" value="TreeGrafter"/>
</dbReference>
<dbReference type="Pfam" id="PF17407">
    <property type="entry name" value="Nrap_D6"/>
    <property type="match status" value="1"/>
</dbReference>
<comment type="similarity">
    <text evidence="2 5">Belongs to the NRAP family.</text>
</comment>
<evidence type="ECO:0000256" key="6">
    <source>
        <dbReference type="SAM" id="MobiDB-lite"/>
    </source>
</evidence>
<dbReference type="HOGENOM" id="CLU_003502_1_0_1"/>
<keyword evidence="5" id="KW-0698">rRNA processing</keyword>
<evidence type="ECO:0000256" key="1">
    <source>
        <dbReference type="ARBA" id="ARBA00004604"/>
    </source>
</evidence>
<dbReference type="Pfam" id="PF17406">
    <property type="entry name" value="Nrap_D5"/>
    <property type="match status" value="1"/>
</dbReference>
<feature type="domain" description="Nrap protein" evidence="10">
    <location>
        <begin position="667"/>
        <end position="893"/>
    </location>
</feature>
<feature type="compositionally biased region" description="Basic residues" evidence="6">
    <location>
        <begin position="1"/>
        <end position="20"/>
    </location>
</feature>
<keyword evidence="3 5" id="KW-0694">RNA-binding</keyword>
<dbReference type="eggNOG" id="KOG2054">
    <property type="taxonomic scope" value="Eukaryota"/>
</dbReference>
<dbReference type="OMA" id="DERAHIP"/>
<feature type="domain" description="Nrap protein" evidence="8">
    <location>
        <begin position="338"/>
        <end position="491"/>
    </location>
</feature>
<feature type="domain" description="Nrap protein" evidence="12">
    <location>
        <begin position="1050"/>
        <end position="1180"/>
    </location>
</feature>
<name>D8QKX0_SCHCM</name>
<dbReference type="EMBL" id="GL377317">
    <property type="protein sequence ID" value="EFI91503.1"/>
    <property type="molecule type" value="Genomic_DNA"/>
</dbReference>
<dbReference type="InterPro" id="IPR035368">
    <property type="entry name" value="Nrap_D3"/>
</dbReference>
<dbReference type="InterPro" id="IPR035082">
    <property type="entry name" value="Nrap_D1"/>
</dbReference>
<evidence type="ECO:0000259" key="12">
    <source>
        <dbReference type="Pfam" id="PF17407"/>
    </source>
</evidence>
<feature type="domain" description="Nrap protein" evidence="7">
    <location>
        <begin position="187"/>
        <end position="334"/>
    </location>
</feature>
<dbReference type="InterPro" id="IPR035367">
    <property type="entry name" value="Nrap_D2"/>
</dbReference>
<keyword evidence="4 5" id="KW-0539">Nucleus</keyword>
<organism evidence="14">
    <name type="scientific">Schizophyllum commune (strain H4-8 / FGSC 9210)</name>
    <name type="common">Split gill fungus</name>
    <dbReference type="NCBI Taxonomy" id="578458"/>
    <lineage>
        <taxon>Eukaryota</taxon>
        <taxon>Fungi</taxon>
        <taxon>Dikarya</taxon>
        <taxon>Basidiomycota</taxon>
        <taxon>Agaricomycotina</taxon>
        <taxon>Agaricomycetes</taxon>
        <taxon>Agaricomycetidae</taxon>
        <taxon>Agaricales</taxon>
        <taxon>Schizophyllaceae</taxon>
        <taxon>Schizophyllum</taxon>
    </lineage>
</organism>
<dbReference type="InterPro" id="IPR035369">
    <property type="entry name" value="Nrap_D4"/>
</dbReference>
<accession>D8QKX0</accession>
<feature type="domain" description="Nrap protein" evidence="11">
    <location>
        <begin position="895"/>
        <end position="1048"/>
    </location>
</feature>
<comment type="subcellular location">
    <subcellularLocation>
        <location evidence="1 5">Nucleus</location>
        <location evidence="1 5">Nucleolus</location>
    </subcellularLocation>
</comment>
<dbReference type="Pfam" id="PF17403">
    <property type="entry name" value="Nrap_D2"/>
    <property type="match status" value="1"/>
</dbReference>
<dbReference type="AlphaFoldDB" id="D8QKX0"/>
<feature type="compositionally biased region" description="Acidic residues" evidence="6">
    <location>
        <begin position="24"/>
        <end position="43"/>
    </location>
</feature>
<sequence>MATNLKRKRAPEKASRKTRKVSPEEEEADGAPNDEAEGEDSDGDQPMTPPPQDVHHHTGGSKKLPAGAELRQIKDAADLYQSSSFKLQIDALLPNVSPKASRIPPLEKFLFALHAALQKIPSKSPTHPLRAAEPLKKHDVVVPYSLPLPTEETNWKVAFEKPSNITIVGSWGNKLSVKGKDKAPFRVDVAVEMPDSLFQEKDYLNGRFFHKRAFYIATIAAAIKKDKSLNVDVFYHSPNDDPRLTSVVLTHRNDGSETDFTKLNAEVNILPVLSPTCPISLRHLSPSHANIRISSSTSDPSSSQTHEPTPLYNTALLTATAPRPELLAAHTLRQQSAAFADALTLLRVWANQRGFGVGSRMCVRGFEGKGPFWAGVLALLVYGEEGAGAGSKKRKPLGRGLSSWQMFRAALDFLAKHDFEREPVFVKAAQPRELNAEEYAENFSATFVSSATAVNLLADVPLGSLALLRHEARTTLDTLGSDDSFDEVFLKEKRDLGTRFDMVLQADISSAKHSKASTSDILDKGTLSNACLAAISSLLQQALGNRCKAIAILHPSSTSRPLTSALPTTPSTIHIGLLHDPEHAFRLVDHGPPADDPNPAHSATFRALWGPKAELRRFKDGRITESVVWDVKTSDERAHVPALIVQHILQTHFGIPKSAVRTWQSEFDAVLRLPAEVAQAYAAAGVRAGFQSAIEAFDGLVRQLKSMDEVLPLAVLNVSAAAPQLRYTSALAPAPLPSKLMSSLPAGATHLAPIEAILEFEKSARWPADLKAVQKIKLAFCERIADALMGAVPGLTARVVVADGVTRSRVVDQARLEIVTPEGWAFWVRIWYDREVVLLDRVAEDQSRLPHVTRGGPTVSGKEKQEALEAKEVWVRRFLHGPAHHRAMLALSHRYGALSGTVRLVKRWLASHMVLGGHVSEEAVELLCASVFVGRGKTRAAEETRTGVPASRERGLAAVVAFLKDWKWEEGLEVPLYESDTALMSAARVSKEGVWRISTQGDREGWIWTSSGPDRVVAHRIREIAKATWNHLQLLETEAFSVKPMFTHPLAGYDFLIHLKKAHLPRYLLNVAYPEAQGRHKEKTVRPGFDPAELFFADLQRVYGDTMKLFHDPYGGDVIAGVWDPSLKESRPFRVRAGYSTVPQDKTSSGKSKGKDTVVLNTTAVLSEIERLGRGLVESILVQQ</sequence>
<evidence type="ECO:0000259" key="10">
    <source>
        <dbReference type="Pfam" id="PF17405"/>
    </source>
</evidence>
<dbReference type="Pfam" id="PF03813">
    <property type="entry name" value="Nrap"/>
    <property type="match status" value="1"/>
</dbReference>
<dbReference type="GO" id="GO:0034456">
    <property type="term" value="C:UTP-C complex"/>
    <property type="evidence" value="ECO:0007669"/>
    <property type="project" value="TreeGrafter"/>
</dbReference>
<gene>
    <name evidence="13" type="ORF">SCHCODRAFT_83598</name>
</gene>
<dbReference type="PANTHER" id="PTHR17972:SF0">
    <property type="entry name" value="NUCLEOLAR PROTEIN 6"/>
    <property type="match status" value="1"/>
</dbReference>
<dbReference type="VEuPathDB" id="FungiDB:SCHCODRAFT_02557766"/>
<dbReference type="InterPro" id="IPR005554">
    <property type="entry name" value="NOL6/Upt22"/>
</dbReference>
<dbReference type="GO" id="GO:0003723">
    <property type="term" value="F:RNA binding"/>
    <property type="evidence" value="ECO:0007669"/>
    <property type="project" value="UniProtKB-KW"/>
</dbReference>
<evidence type="ECO:0000259" key="7">
    <source>
        <dbReference type="Pfam" id="PF03813"/>
    </source>
</evidence>
<dbReference type="FunCoup" id="D8QKX0">
    <property type="interactions" value="622"/>
</dbReference>
<evidence type="ECO:0000259" key="11">
    <source>
        <dbReference type="Pfam" id="PF17406"/>
    </source>
</evidence>
<dbReference type="PANTHER" id="PTHR17972">
    <property type="entry name" value="NUCLEOLAR RNA-ASSOCIATED PROTEIN"/>
    <property type="match status" value="1"/>
</dbReference>
<dbReference type="InParanoid" id="D8QKX0"/>
<evidence type="ECO:0000256" key="4">
    <source>
        <dbReference type="ARBA" id="ARBA00023242"/>
    </source>
</evidence>
<feature type="domain" description="Nrap protein" evidence="9">
    <location>
        <begin position="498"/>
        <end position="653"/>
    </location>
</feature>
<evidence type="ECO:0000259" key="8">
    <source>
        <dbReference type="Pfam" id="PF17403"/>
    </source>
</evidence>
<evidence type="ECO:0000313" key="13">
    <source>
        <dbReference type="EMBL" id="EFI91503.1"/>
    </source>
</evidence>
<evidence type="ECO:0000256" key="2">
    <source>
        <dbReference type="ARBA" id="ARBA00006674"/>
    </source>
</evidence>
<dbReference type="GO" id="GO:0032545">
    <property type="term" value="C:CURI complex"/>
    <property type="evidence" value="ECO:0007669"/>
    <property type="project" value="TreeGrafter"/>
</dbReference>
<keyword evidence="14" id="KW-1185">Reference proteome</keyword>
<keyword evidence="5" id="KW-0687">Ribonucleoprotein</keyword>
<dbReference type="STRING" id="578458.D8QKX0"/>
<protein>
    <recommendedName>
        <fullName evidence="5">U3 small nucleolar RNA-associated protein 22</fullName>
    </recommendedName>
</protein>
<dbReference type="Pfam" id="PF17404">
    <property type="entry name" value="Nrap_D3"/>
    <property type="match status" value="1"/>
</dbReference>
<dbReference type="InterPro" id="IPR035371">
    <property type="entry name" value="Nrap_D6"/>
</dbReference>
<dbReference type="Gene3D" id="1.10.1410.10">
    <property type="match status" value="1"/>
</dbReference>
<keyword evidence="5" id="KW-0690">Ribosome biogenesis</keyword>
<dbReference type="GO" id="GO:0006409">
    <property type="term" value="P:tRNA export from nucleus"/>
    <property type="evidence" value="ECO:0007669"/>
    <property type="project" value="TreeGrafter"/>
</dbReference>
<dbReference type="InterPro" id="IPR035370">
    <property type="entry name" value="Nrap_D5"/>
</dbReference>
<dbReference type="Gene3D" id="3.30.70.3030">
    <property type="match status" value="1"/>
</dbReference>
<dbReference type="Pfam" id="PF17405">
    <property type="entry name" value="Nrap_D4"/>
    <property type="match status" value="1"/>
</dbReference>
<evidence type="ECO:0000256" key="3">
    <source>
        <dbReference type="ARBA" id="ARBA00022884"/>
    </source>
</evidence>
<feature type="region of interest" description="Disordered" evidence="6">
    <location>
        <begin position="1"/>
        <end position="63"/>
    </location>
</feature>
<dbReference type="GO" id="GO:0006364">
    <property type="term" value="P:rRNA processing"/>
    <property type="evidence" value="ECO:0007669"/>
    <property type="project" value="UniProtKB-KW"/>
</dbReference>
<evidence type="ECO:0000256" key="5">
    <source>
        <dbReference type="RuleBase" id="RU364032"/>
    </source>
</evidence>
<proteinExistence type="inferred from homology"/>
<dbReference type="Proteomes" id="UP000007431">
    <property type="component" value="Unassembled WGS sequence"/>
</dbReference>
<reference evidence="13 14" key="1">
    <citation type="journal article" date="2010" name="Nat. Biotechnol.">
        <title>Genome sequence of the model mushroom Schizophyllum commune.</title>
        <authorList>
            <person name="Ohm R.A."/>
            <person name="de Jong J.F."/>
            <person name="Lugones L.G."/>
            <person name="Aerts A."/>
            <person name="Kothe E."/>
            <person name="Stajich J.E."/>
            <person name="de Vries R.P."/>
            <person name="Record E."/>
            <person name="Levasseur A."/>
            <person name="Baker S.E."/>
            <person name="Bartholomew K.A."/>
            <person name="Coutinho P.M."/>
            <person name="Erdmann S."/>
            <person name="Fowler T.J."/>
            <person name="Gathman A.C."/>
            <person name="Lombard V."/>
            <person name="Henrissat B."/>
            <person name="Knabe N."/>
            <person name="Kuees U."/>
            <person name="Lilly W.W."/>
            <person name="Lindquist E."/>
            <person name="Lucas S."/>
            <person name="Magnuson J.K."/>
            <person name="Piumi F."/>
            <person name="Raudaskoski M."/>
            <person name="Salamov A."/>
            <person name="Schmutz J."/>
            <person name="Schwarze F.W.M.R."/>
            <person name="vanKuyk P.A."/>
            <person name="Horton J.S."/>
            <person name="Grigoriev I.V."/>
            <person name="Woesten H.A.B."/>
        </authorList>
    </citation>
    <scope>NUCLEOTIDE SEQUENCE [LARGE SCALE GENOMIC DNA]</scope>
    <source>
        <strain evidence="14">H4-8 / FGSC 9210</strain>
    </source>
</reference>